<dbReference type="AlphaFoldDB" id="A0A1R0H3Q0"/>
<sequence length="166" mass="19383">MISREEAGNTKCQLNVYIKLRKKIGKISVNDLSILGYPADIKSVETHKSAIYQCIKGGDYLTDFLHIEIKIREKDFLQMISRYERIEEAINAMKYCPSILNQYIADFKKIERKLEIAMKIRYVPAQQPEYKFFPPMGIAGWDPKKKSALANWAWVLWKDILCNFVV</sequence>
<protein>
    <submittedName>
        <fullName evidence="1">Uncharacterized protein</fullName>
    </submittedName>
</protein>
<reference evidence="1 2" key="1">
    <citation type="journal article" date="2016" name="Mol. Biol. Evol.">
        <title>Genome-Wide Survey of Gut Fungi (Harpellales) Reveals the First Horizontally Transferred Ubiquitin Gene from a Mosquito Host.</title>
        <authorList>
            <person name="Wang Y."/>
            <person name="White M.M."/>
            <person name="Kvist S."/>
            <person name="Moncalvo J.M."/>
        </authorList>
    </citation>
    <scope>NUCLEOTIDE SEQUENCE [LARGE SCALE GENOMIC DNA]</scope>
    <source>
        <strain evidence="1 2">ALG-7-W6</strain>
    </source>
</reference>
<dbReference type="Proteomes" id="UP000187455">
    <property type="component" value="Unassembled WGS sequence"/>
</dbReference>
<organism evidence="1 2">
    <name type="scientific">Smittium mucronatum</name>
    <dbReference type="NCBI Taxonomy" id="133383"/>
    <lineage>
        <taxon>Eukaryota</taxon>
        <taxon>Fungi</taxon>
        <taxon>Fungi incertae sedis</taxon>
        <taxon>Zoopagomycota</taxon>
        <taxon>Kickxellomycotina</taxon>
        <taxon>Harpellomycetes</taxon>
        <taxon>Harpellales</taxon>
        <taxon>Legeriomycetaceae</taxon>
        <taxon>Smittium</taxon>
    </lineage>
</organism>
<name>A0A1R0H3Q0_9FUNG</name>
<evidence type="ECO:0000313" key="1">
    <source>
        <dbReference type="EMBL" id="OLY83744.1"/>
    </source>
</evidence>
<comment type="caution">
    <text evidence="1">The sequence shown here is derived from an EMBL/GenBank/DDBJ whole genome shotgun (WGS) entry which is preliminary data.</text>
</comment>
<evidence type="ECO:0000313" key="2">
    <source>
        <dbReference type="Proteomes" id="UP000187455"/>
    </source>
</evidence>
<proteinExistence type="predicted"/>
<gene>
    <name evidence="1" type="ORF">AYI68_g2112</name>
</gene>
<dbReference type="EMBL" id="LSSL01000768">
    <property type="protein sequence ID" value="OLY83744.1"/>
    <property type="molecule type" value="Genomic_DNA"/>
</dbReference>
<accession>A0A1R0H3Q0</accession>
<keyword evidence="2" id="KW-1185">Reference proteome</keyword>